<name>A0A9D1R8K3_9FIRM</name>
<dbReference type="Gene3D" id="3.40.50.720">
    <property type="entry name" value="NAD(P)-binding Rossmann-like Domain"/>
    <property type="match status" value="1"/>
</dbReference>
<proteinExistence type="predicted"/>
<comment type="cofactor">
    <cofactor evidence="1">
        <name>FMN</name>
        <dbReference type="ChEBI" id="CHEBI:58210"/>
    </cofactor>
</comment>
<feature type="domain" description="FAD/NAD(P)-binding" evidence="5">
    <location>
        <begin position="3"/>
        <end position="119"/>
    </location>
</feature>
<dbReference type="SUPFAM" id="SSF51905">
    <property type="entry name" value="FAD/NAD(P)-binding domain"/>
    <property type="match status" value="1"/>
</dbReference>
<dbReference type="Pfam" id="PF07992">
    <property type="entry name" value="Pyr_redox_2"/>
    <property type="match status" value="1"/>
</dbReference>
<protein>
    <submittedName>
        <fullName evidence="6">NAD(P)/FAD-dependent oxidoreductase</fullName>
    </submittedName>
</protein>
<evidence type="ECO:0000256" key="3">
    <source>
        <dbReference type="ARBA" id="ARBA00022643"/>
    </source>
</evidence>
<keyword evidence="4" id="KW-0560">Oxidoreductase</keyword>
<dbReference type="GO" id="GO:0016491">
    <property type="term" value="F:oxidoreductase activity"/>
    <property type="evidence" value="ECO:0007669"/>
    <property type="project" value="UniProtKB-KW"/>
</dbReference>
<sequence>DMKGKKVVVIGGGAVGLDVVEFFAPKGAQVSIVEMLPAIGNGIDPISKVGTFALMEKYGIRQMPNTGLKEVRPDSFLVETKEGSEILDFDYGFVCLGMKANAPVLDDLKKTFEDDNKVEIVNMGDSVRARRIIEGTDEGRNILNTLEKHGYL</sequence>
<dbReference type="PANTHER" id="PTHR42917:SF2">
    <property type="entry name" value="2,4-DIENOYL-COA REDUCTASE [(2E)-ENOYL-COA-PRODUCING]"/>
    <property type="match status" value="1"/>
</dbReference>
<accession>A0A9D1R8K3</accession>
<evidence type="ECO:0000259" key="5">
    <source>
        <dbReference type="Pfam" id="PF07992"/>
    </source>
</evidence>
<evidence type="ECO:0000313" key="6">
    <source>
        <dbReference type="EMBL" id="HIW83239.1"/>
    </source>
</evidence>
<keyword evidence="3" id="KW-0288">FMN</keyword>
<feature type="non-terminal residue" evidence="6">
    <location>
        <position position="1"/>
    </location>
</feature>
<evidence type="ECO:0000256" key="2">
    <source>
        <dbReference type="ARBA" id="ARBA00022630"/>
    </source>
</evidence>
<keyword evidence="2" id="KW-0285">Flavoprotein</keyword>
<organism evidence="6 7">
    <name type="scientific">Candidatus Dorea gallistercoris</name>
    <dbReference type="NCBI Taxonomy" id="2838542"/>
    <lineage>
        <taxon>Bacteria</taxon>
        <taxon>Bacillati</taxon>
        <taxon>Bacillota</taxon>
        <taxon>Clostridia</taxon>
        <taxon>Lachnospirales</taxon>
        <taxon>Lachnospiraceae</taxon>
        <taxon>Dorea</taxon>
    </lineage>
</organism>
<dbReference type="PANTHER" id="PTHR42917">
    <property type="entry name" value="2,4-DIENOYL-COA REDUCTASE"/>
    <property type="match status" value="1"/>
</dbReference>
<dbReference type="InterPro" id="IPR036188">
    <property type="entry name" value="FAD/NAD-bd_sf"/>
</dbReference>
<gene>
    <name evidence="6" type="ORF">H9873_02820</name>
</gene>
<dbReference type="AlphaFoldDB" id="A0A9D1R8K3"/>
<comment type="caution">
    <text evidence="6">The sequence shown here is derived from an EMBL/GenBank/DDBJ whole genome shotgun (WGS) entry which is preliminary data.</text>
</comment>
<dbReference type="EMBL" id="DXGF01000051">
    <property type="protein sequence ID" value="HIW83239.1"/>
    <property type="molecule type" value="Genomic_DNA"/>
</dbReference>
<dbReference type="Gene3D" id="3.50.50.60">
    <property type="entry name" value="FAD/NAD(P)-binding domain"/>
    <property type="match status" value="1"/>
</dbReference>
<dbReference type="Proteomes" id="UP000824263">
    <property type="component" value="Unassembled WGS sequence"/>
</dbReference>
<dbReference type="InterPro" id="IPR023753">
    <property type="entry name" value="FAD/NAD-binding_dom"/>
</dbReference>
<evidence type="ECO:0000256" key="4">
    <source>
        <dbReference type="ARBA" id="ARBA00023002"/>
    </source>
</evidence>
<evidence type="ECO:0000256" key="1">
    <source>
        <dbReference type="ARBA" id="ARBA00001917"/>
    </source>
</evidence>
<reference evidence="6" key="2">
    <citation type="submission" date="2021-04" db="EMBL/GenBank/DDBJ databases">
        <authorList>
            <person name="Gilroy R."/>
        </authorList>
    </citation>
    <scope>NUCLEOTIDE SEQUENCE</scope>
    <source>
        <strain evidence="6">ChiSxjej1B13-11762</strain>
    </source>
</reference>
<reference evidence="6" key="1">
    <citation type="journal article" date="2021" name="PeerJ">
        <title>Extensive microbial diversity within the chicken gut microbiome revealed by metagenomics and culture.</title>
        <authorList>
            <person name="Gilroy R."/>
            <person name="Ravi A."/>
            <person name="Getino M."/>
            <person name="Pursley I."/>
            <person name="Horton D.L."/>
            <person name="Alikhan N.F."/>
            <person name="Baker D."/>
            <person name="Gharbi K."/>
            <person name="Hall N."/>
            <person name="Watson M."/>
            <person name="Adriaenssens E.M."/>
            <person name="Foster-Nyarko E."/>
            <person name="Jarju S."/>
            <person name="Secka A."/>
            <person name="Antonio M."/>
            <person name="Oren A."/>
            <person name="Chaudhuri R.R."/>
            <person name="La Ragione R."/>
            <person name="Hildebrand F."/>
            <person name="Pallen M.J."/>
        </authorList>
    </citation>
    <scope>NUCLEOTIDE SEQUENCE</scope>
    <source>
        <strain evidence="6">ChiSxjej1B13-11762</strain>
    </source>
</reference>
<evidence type="ECO:0000313" key="7">
    <source>
        <dbReference type="Proteomes" id="UP000824263"/>
    </source>
</evidence>
<dbReference type="InterPro" id="IPR051793">
    <property type="entry name" value="NADH:flavin_oxidoreductase"/>
</dbReference>